<dbReference type="Proteomes" id="UP000054740">
    <property type="component" value="Unassembled WGS sequence"/>
</dbReference>
<gene>
    <name evidence="2" type="ORF">AWB70_02560</name>
</gene>
<name>A0A158GWT0_CABCO</name>
<dbReference type="EMBL" id="FCNY02000006">
    <property type="protein sequence ID" value="SAL36307.1"/>
    <property type="molecule type" value="Genomic_DNA"/>
</dbReference>
<feature type="signal peptide" evidence="1">
    <location>
        <begin position="1"/>
        <end position="22"/>
    </location>
</feature>
<feature type="chain" id="PRO_5011118331" evidence="1">
    <location>
        <begin position="23"/>
        <end position="88"/>
    </location>
</feature>
<evidence type="ECO:0000313" key="3">
    <source>
        <dbReference type="Proteomes" id="UP000054740"/>
    </source>
</evidence>
<reference evidence="3" key="1">
    <citation type="submission" date="2016-01" db="EMBL/GenBank/DDBJ databases">
        <authorList>
            <person name="Peeters C."/>
        </authorList>
    </citation>
    <scope>NUCLEOTIDE SEQUENCE [LARGE SCALE GENOMIC DNA]</scope>
</reference>
<keyword evidence="1" id="KW-0732">Signal</keyword>
<dbReference type="RefSeq" id="WP_053571664.1">
    <property type="nucleotide sequence ID" value="NZ_FCNY02000006.1"/>
</dbReference>
<accession>A0A158GWT0</accession>
<organism evidence="2 3">
    <name type="scientific">Caballeronia cordobensis</name>
    <name type="common">Burkholderia cordobensis</name>
    <dbReference type="NCBI Taxonomy" id="1353886"/>
    <lineage>
        <taxon>Bacteria</taxon>
        <taxon>Pseudomonadati</taxon>
        <taxon>Pseudomonadota</taxon>
        <taxon>Betaproteobacteria</taxon>
        <taxon>Burkholderiales</taxon>
        <taxon>Burkholderiaceae</taxon>
        <taxon>Caballeronia</taxon>
    </lineage>
</organism>
<evidence type="ECO:0000313" key="2">
    <source>
        <dbReference type="EMBL" id="SAL36307.1"/>
    </source>
</evidence>
<protein>
    <submittedName>
        <fullName evidence="2">Uncharacterized protein</fullName>
    </submittedName>
</protein>
<dbReference type="AlphaFoldDB" id="A0A158GWT0"/>
<sequence length="88" mass="9043">MKKAISAIAAALLLATPLVSFAQTAEAASPAPYSVFVDQPTGFTFVKLPSGWKFVGAVSKEEARHVPASVLTSVLPGEAGRAVETASK</sequence>
<proteinExistence type="predicted"/>
<evidence type="ECO:0000256" key="1">
    <source>
        <dbReference type="SAM" id="SignalP"/>
    </source>
</evidence>
<keyword evidence="3" id="KW-1185">Reference proteome</keyword>